<evidence type="ECO:0000256" key="12">
    <source>
        <dbReference type="ARBA" id="ARBA00023170"/>
    </source>
</evidence>
<comment type="similarity">
    <text evidence="2 14 15">Belongs to the TonB-dependent receptor family.</text>
</comment>
<evidence type="ECO:0000259" key="16">
    <source>
        <dbReference type="Pfam" id="PF00593"/>
    </source>
</evidence>
<feature type="domain" description="TonB-dependent receptor-like beta-barrel" evidence="16">
    <location>
        <begin position="232"/>
        <end position="695"/>
    </location>
</feature>
<keyword evidence="5" id="KW-0410">Iron transport</keyword>
<dbReference type="InterPro" id="IPR010105">
    <property type="entry name" value="TonB_sidphr_rcpt"/>
</dbReference>
<dbReference type="PANTHER" id="PTHR32552:SF68">
    <property type="entry name" value="FERRICHROME OUTER MEMBRANE TRANSPORTER_PHAGE RECEPTOR"/>
    <property type="match status" value="1"/>
</dbReference>
<keyword evidence="10 15" id="KW-0798">TonB box</keyword>
<dbReference type="InterPro" id="IPR012910">
    <property type="entry name" value="Plug_dom"/>
</dbReference>
<dbReference type="Pfam" id="PF07715">
    <property type="entry name" value="Plug"/>
    <property type="match status" value="1"/>
</dbReference>
<dbReference type="Gene3D" id="2.40.170.20">
    <property type="entry name" value="TonB-dependent receptor, beta-barrel domain"/>
    <property type="match status" value="1"/>
</dbReference>
<dbReference type="EMBL" id="JAXAFJ010000008">
    <property type="protein sequence ID" value="MDX6806941.1"/>
    <property type="molecule type" value="Genomic_DNA"/>
</dbReference>
<comment type="subcellular location">
    <subcellularLocation>
        <location evidence="1 14">Cell outer membrane</location>
        <topology evidence="1 14">Multi-pass membrane protein</topology>
    </subcellularLocation>
</comment>
<evidence type="ECO:0000256" key="9">
    <source>
        <dbReference type="ARBA" id="ARBA00023065"/>
    </source>
</evidence>
<keyword evidence="6 14" id="KW-0812">Transmembrane</keyword>
<dbReference type="Pfam" id="PF00593">
    <property type="entry name" value="TonB_dep_Rec_b-barrel"/>
    <property type="match status" value="1"/>
</dbReference>
<evidence type="ECO:0000256" key="14">
    <source>
        <dbReference type="PROSITE-ProRule" id="PRU01360"/>
    </source>
</evidence>
<evidence type="ECO:0000256" key="2">
    <source>
        <dbReference type="ARBA" id="ARBA00009810"/>
    </source>
</evidence>
<gene>
    <name evidence="18" type="ORF">SCD90_12780</name>
</gene>
<proteinExistence type="inferred from homology"/>
<evidence type="ECO:0000256" key="11">
    <source>
        <dbReference type="ARBA" id="ARBA00023136"/>
    </source>
</evidence>
<evidence type="ECO:0000256" key="1">
    <source>
        <dbReference type="ARBA" id="ARBA00004571"/>
    </source>
</evidence>
<evidence type="ECO:0000256" key="15">
    <source>
        <dbReference type="RuleBase" id="RU003357"/>
    </source>
</evidence>
<evidence type="ECO:0000256" key="5">
    <source>
        <dbReference type="ARBA" id="ARBA00022496"/>
    </source>
</evidence>
<keyword evidence="11 14" id="KW-0472">Membrane</keyword>
<dbReference type="InterPro" id="IPR036942">
    <property type="entry name" value="Beta-barrel_TonB_sf"/>
</dbReference>
<accession>A0ABU4RVP4</accession>
<dbReference type="PANTHER" id="PTHR32552">
    <property type="entry name" value="FERRICHROME IRON RECEPTOR-RELATED"/>
    <property type="match status" value="1"/>
</dbReference>
<dbReference type="RefSeq" id="WP_319845067.1">
    <property type="nucleotide sequence ID" value="NZ_JAXAFJ010000008.1"/>
</dbReference>
<evidence type="ECO:0000256" key="4">
    <source>
        <dbReference type="ARBA" id="ARBA00022452"/>
    </source>
</evidence>
<evidence type="ECO:0000256" key="8">
    <source>
        <dbReference type="ARBA" id="ARBA00023004"/>
    </source>
</evidence>
<evidence type="ECO:0000256" key="3">
    <source>
        <dbReference type="ARBA" id="ARBA00022448"/>
    </source>
</evidence>
<evidence type="ECO:0000313" key="18">
    <source>
        <dbReference type="EMBL" id="MDX6806941.1"/>
    </source>
</evidence>
<keyword evidence="9" id="KW-0406">Ion transport</keyword>
<dbReference type="NCBIfam" id="TIGR01783">
    <property type="entry name" value="TonB-siderophor"/>
    <property type="match status" value="1"/>
</dbReference>
<evidence type="ECO:0000313" key="19">
    <source>
        <dbReference type="Proteomes" id="UP001274321"/>
    </source>
</evidence>
<keyword evidence="4 14" id="KW-1134">Transmembrane beta strand</keyword>
<dbReference type="InterPro" id="IPR000531">
    <property type="entry name" value="Beta-barrel_TonB"/>
</dbReference>
<sequence length="726" mass="79280">MAQQGTAEIELETIVVQGEGEPSSTSASGIAVERANGPVDGFVATRSATGTKTDTPITETPQSISVVSQDQIETLGAQNPSEALRYTAGVQVERFGADPRYDWIKVRGIDVPSYLDGLLLPNSTYATPRYEPFGVERVEVLKGPASILYGQSPPGGLVNFVSKRPLEETQREVRFQVGSYDRFQGAFDFTGAMNDDKSLLYRIVGLGRLSDTEVDFVNDDRAFIAPSFTWKPTDDTSLTFLSHYIKDDAKSLQFLPSQGTLTPNPNGQIPRNRFLGEPGFDDFKREEFGLGYEFEHRFSESLTFRQNLRYTEVDVNLPVVRGFGFGASCNPVEPTVAGCRNVTRRTVIFDDKIDAFTVDNQLLWETRTGPVEHQFLAGIDVRDLQSRFSTTTHPLGAATATPIDIFDPVYGGSLGVIGVTGDVSQDILQTGIYLQDQIRFDRFILMLSGRHDWVDNRFTNVLTGAAPVEQDDREFTGRAGLVVELDHGFSPYVSYSTSFQPTVNIGFSGGVSGPVVINGEPFEPTKGEQVEAGVKYVPLGTNSLFTASVFNLKQDNLVVGTGVTTSQIGEVEINGFEFEGKMSLARGWDLLASYSYLDAEIVRGVQSGIDISGNDLPVTPEHQAALFASYTWDGGPLSGLMLGGGVRYFGDHTGNTLNNIDIPSYTLVDAVARYDLANLDNRLKGATVSVNASNLFDKDYVATCGDVNTCYYGNGRTVLGTVSYRW</sequence>
<evidence type="ECO:0000256" key="10">
    <source>
        <dbReference type="ARBA" id="ARBA00023077"/>
    </source>
</evidence>
<keyword evidence="8" id="KW-0408">Iron</keyword>
<comment type="caution">
    <text evidence="18">The sequence shown here is derived from an EMBL/GenBank/DDBJ whole genome shotgun (WGS) entry which is preliminary data.</text>
</comment>
<dbReference type="Proteomes" id="UP001274321">
    <property type="component" value="Unassembled WGS sequence"/>
</dbReference>
<dbReference type="Gene3D" id="2.170.130.10">
    <property type="entry name" value="TonB-dependent receptor, plug domain"/>
    <property type="match status" value="1"/>
</dbReference>
<dbReference type="InterPro" id="IPR039426">
    <property type="entry name" value="TonB-dep_rcpt-like"/>
</dbReference>
<dbReference type="PROSITE" id="PS52016">
    <property type="entry name" value="TONB_DEPENDENT_REC_3"/>
    <property type="match status" value="1"/>
</dbReference>
<evidence type="ECO:0000259" key="17">
    <source>
        <dbReference type="Pfam" id="PF07715"/>
    </source>
</evidence>
<evidence type="ECO:0000256" key="13">
    <source>
        <dbReference type="ARBA" id="ARBA00023237"/>
    </source>
</evidence>
<feature type="domain" description="TonB-dependent receptor plug" evidence="17">
    <location>
        <begin position="57"/>
        <end position="156"/>
    </location>
</feature>
<dbReference type="InterPro" id="IPR037066">
    <property type="entry name" value="Plug_dom_sf"/>
</dbReference>
<keyword evidence="19" id="KW-1185">Reference proteome</keyword>
<name>A0ABU4RVP4_9HYPH</name>
<reference evidence="18 19" key="1">
    <citation type="submission" date="2023-11" db="EMBL/GenBank/DDBJ databases">
        <authorList>
            <person name="Bao R."/>
        </authorList>
    </citation>
    <scope>NUCLEOTIDE SEQUENCE [LARGE SCALE GENOMIC DNA]</scope>
    <source>
        <strain evidence="18 19">PJ23</strain>
    </source>
</reference>
<evidence type="ECO:0000256" key="6">
    <source>
        <dbReference type="ARBA" id="ARBA00022692"/>
    </source>
</evidence>
<organism evidence="18 19">
    <name type="scientific">Terrihabitans rhizophilus</name>
    <dbReference type="NCBI Taxonomy" id="3092662"/>
    <lineage>
        <taxon>Bacteria</taxon>
        <taxon>Pseudomonadati</taxon>
        <taxon>Pseudomonadota</taxon>
        <taxon>Alphaproteobacteria</taxon>
        <taxon>Hyphomicrobiales</taxon>
        <taxon>Terrihabitans</taxon>
    </lineage>
</organism>
<protein>
    <submittedName>
        <fullName evidence="18">TonB-dependent siderophore receptor</fullName>
    </submittedName>
</protein>
<keyword evidence="13 14" id="KW-0998">Cell outer membrane</keyword>
<dbReference type="CDD" id="cd01347">
    <property type="entry name" value="ligand_gated_channel"/>
    <property type="match status" value="1"/>
</dbReference>
<keyword evidence="12 18" id="KW-0675">Receptor</keyword>
<dbReference type="SUPFAM" id="SSF56935">
    <property type="entry name" value="Porins"/>
    <property type="match status" value="1"/>
</dbReference>
<keyword evidence="7" id="KW-0732">Signal</keyword>
<keyword evidence="3 14" id="KW-0813">Transport</keyword>
<evidence type="ECO:0000256" key="7">
    <source>
        <dbReference type="ARBA" id="ARBA00022729"/>
    </source>
</evidence>